<dbReference type="Gene3D" id="1.10.1520.10">
    <property type="entry name" value="Ribonuclease III domain"/>
    <property type="match status" value="1"/>
</dbReference>
<feature type="region of interest" description="Disordered" evidence="1">
    <location>
        <begin position="101"/>
        <end position="142"/>
    </location>
</feature>
<evidence type="ECO:0000313" key="3">
    <source>
        <dbReference type="EMBL" id="TGZ82667.1"/>
    </source>
</evidence>
<feature type="compositionally biased region" description="Low complexity" evidence="1">
    <location>
        <begin position="101"/>
        <end position="118"/>
    </location>
</feature>
<keyword evidence="4" id="KW-1185">Reference proteome</keyword>
<reference evidence="3 4" key="1">
    <citation type="submission" date="2019-04" db="EMBL/GenBank/DDBJ databases">
        <title>Comparative genomics and transcriptomics to analyze fruiting body development in filamentous ascomycetes.</title>
        <authorList>
            <consortium name="DOE Joint Genome Institute"/>
            <person name="Lutkenhaus R."/>
            <person name="Traeger S."/>
            <person name="Breuer J."/>
            <person name="Kuo A."/>
            <person name="Lipzen A."/>
            <person name="Pangilinan J."/>
            <person name="Dilworth D."/>
            <person name="Sandor L."/>
            <person name="Poggeler S."/>
            <person name="Barry K."/>
            <person name="Grigoriev I.V."/>
            <person name="Nowrousian M."/>
        </authorList>
    </citation>
    <scope>NUCLEOTIDE SEQUENCE [LARGE SCALE GENOMIC DNA]</scope>
    <source>
        <strain evidence="3 4">CBS 389.68</strain>
    </source>
</reference>
<gene>
    <name evidence="3" type="ORF">EX30DRAFT_137608</name>
</gene>
<accession>A0A4S2N0W4</accession>
<dbReference type="Pfam" id="PF14622">
    <property type="entry name" value="Ribonucleas_3_3"/>
    <property type="match status" value="1"/>
</dbReference>
<dbReference type="PANTHER" id="PTHR28160">
    <property type="entry name" value="54S RIBOSOMAL PROTEIN L15, MITOCHONDRIAL"/>
    <property type="match status" value="1"/>
</dbReference>
<organism evidence="3 4">
    <name type="scientific">Ascodesmis nigricans</name>
    <dbReference type="NCBI Taxonomy" id="341454"/>
    <lineage>
        <taxon>Eukaryota</taxon>
        <taxon>Fungi</taxon>
        <taxon>Dikarya</taxon>
        <taxon>Ascomycota</taxon>
        <taxon>Pezizomycotina</taxon>
        <taxon>Pezizomycetes</taxon>
        <taxon>Pezizales</taxon>
        <taxon>Ascodesmidaceae</taxon>
        <taxon>Ascodesmis</taxon>
    </lineage>
</organism>
<dbReference type="GO" id="GO:0005762">
    <property type="term" value="C:mitochondrial large ribosomal subunit"/>
    <property type="evidence" value="ECO:0007669"/>
    <property type="project" value="InterPro"/>
</dbReference>
<proteinExistence type="predicted"/>
<dbReference type="STRING" id="341454.A0A4S2N0W4"/>
<dbReference type="InterPro" id="IPR040030">
    <property type="entry name" value="Ribosomal_mL57"/>
</dbReference>
<dbReference type="InterPro" id="IPR000999">
    <property type="entry name" value="RNase_III_dom"/>
</dbReference>
<feature type="domain" description="RNase III" evidence="2">
    <location>
        <begin position="174"/>
        <end position="221"/>
    </location>
</feature>
<dbReference type="GO" id="GO:0006396">
    <property type="term" value="P:RNA processing"/>
    <property type="evidence" value="ECO:0007669"/>
    <property type="project" value="InterPro"/>
</dbReference>
<name>A0A4S2N0W4_9PEZI</name>
<protein>
    <recommendedName>
        <fullName evidence="2">RNase III domain-containing protein</fullName>
    </recommendedName>
</protein>
<dbReference type="Proteomes" id="UP000298138">
    <property type="component" value="Unassembled WGS sequence"/>
</dbReference>
<sequence length="357" mass="39107">MMLSRGVGGDADLRWGSLHRVLSRVNFSNLNHLVDCFALRRPPPTDLGFPAHNSRTMASRVVRPVSSVLSALEAPRRPITDGARRAAVQLSLRRCLHDAGAATESAPSATAAPSIPHAIARKKDPRPESERPHYDRPRAPYPMKNRTQFAVNEDIKKLNSVIDRLVGPDHGLPDDLKWQIVTHKSFDHGRQPFNQKLAHFGRIVLQLHTAQAILEKPSKERTPKPTTYKGINGDIFAAPEPFVHEDYKNLLGVKGGSVADPGRKQFLSEIIFNSGLLDVTRWKPAEVSVVEVCFIAIADNTQMGSVPRMSANLGVGRESLLALIGALALHKGGDVAEKFVTQKILPNLTKVAPSKSS</sequence>
<evidence type="ECO:0000259" key="2">
    <source>
        <dbReference type="Pfam" id="PF14622"/>
    </source>
</evidence>
<feature type="compositionally biased region" description="Basic and acidic residues" evidence="1">
    <location>
        <begin position="121"/>
        <end position="138"/>
    </location>
</feature>
<dbReference type="GO" id="GO:0003735">
    <property type="term" value="F:structural constituent of ribosome"/>
    <property type="evidence" value="ECO:0007669"/>
    <property type="project" value="InterPro"/>
</dbReference>
<dbReference type="GO" id="GO:0032543">
    <property type="term" value="P:mitochondrial translation"/>
    <property type="evidence" value="ECO:0007669"/>
    <property type="project" value="InterPro"/>
</dbReference>
<dbReference type="InParanoid" id="A0A4S2N0W4"/>
<dbReference type="InterPro" id="IPR036389">
    <property type="entry name" value="RNase_III_sf"/>
</dbReference>
<dbReference type="PANTHER" id="PTHR28160:SF1">
    <property type="entry name" value="LARGE RIBOSOMAL SUBUNIT PROTEIN ML57"/>
    <property type="match status" value="1"/>
</dbReference>
<dbReference type="OrthoDB" id="2281895at2759"/>
<dbReference type="AlphaFoldDB" id="A0A4S2N0W4"/>
<dbReference type="EMBL" id="ML220114">
    <property type="protein sequence ID" value="TGZ82667.1"/>
    <property type="molecule type" value="Genomic_DNA"/>
</dbReference>
<evidence type="ECO:0000313" key="4">
    <source>
        <dbReference type="Proteomes" id="UP000298138"/>
    </source>
</evidence>
<evidence type="ECO:0000256" key="1">
    <source>
        <dbReference type="SAM" id="MobiDB-lite"/>
    </source>
</evidence>
<dbReference type="GO" id="GO:0004525">
    <property type="term" value="F:ribonuclease III activity"/>
    <property type="evidence" value="ECO:0007669"/>
    <property type="project" value="InterPro"/>
</dbReference>